<evidence type="ECO:0000256" key="1">
    <source>
        <dbReference type="SAM" id="SignalP"/>
    </source>
</evidence>
<protein>
    <recommendedName>
        <fullName evidence="4">PepSY domain-containing protein</fullName>
    </recommendedName>
</protein>
<keyword evidence="3" id="KW-1185">Reference proteome</keyword>
<feature type="signal peptide" evidence="1">
    <location>
        <begin position="1"/>
        <end position="21"/>
    </location>
</feature>
<reference evidence="2 3" key="1">
    <citation type="submission" date="2019-07" db="EMBL/GenBank/DDBJ databases">
        <title>Whole genome shotgun sequence of Sporosarcina luteola NBRC 105378.</title>
        <authorList>
            <person name="Hosoyama A."/>
            <person name="Uohara A."/>
            <person name="Ohji S."/>
            <person name="Ichikawa N."/>
        </authorList>
    </citation>
    <scope>NUCLEOTIDE SEQUENCE [LARGE SCALE GENOMIC DNA]</scope>
    <source>
        <strain evidence="2 3">NBRC 105378</strain>
    </source>
</reference>
<name>A0A511ZBE2_9BACL</name>
<dbReference type="EMBL" id="BJYL01000046">
    <property type="protein sequence ID" value="GEN84754.1"/>
    <property type="molecule type" value="Genomic_DNA"/>
</dbReference>
<proteinExistence type="predicted"/>
<organism evidence="2 3">
    <name type="scientific">Sporosarcina luteola</name>
    <dbReference type="NCBI Taxonomy" id="582850"/>
    <lineage>
        <taxon>Bacteria</taxon>
        <taxon>Bacillati</taxon>
        <taxon>Bacillota</taxon>
        <taxon>Bacilli</taxon>
        <taxon>Bacillales</taxon>
        <taxon>Caryophanaceae</taxon>
        <taxon>Sporosarcina</taxon>
    </lineage>
</organism>
<comment type="caution">
    <text evidence="2">The sequence shown here is derived from an EMBL/GenBank/DDBJ whole genome shotgun (WGS) entry which is preliminary data.</text>
</comment>
<sequence length="217" mass="23784">MRKLLATTLSAALLTTGGFGAANVLHSDKAEAASSKYEASYSNHGQQHNLNITADSLTKLPEYATVASKINVDGLTAKVVEDNNNKRIIVFSDSRGQGKYKSIFVKMKNNLKIIDFRGGEIFYGTVKSIDSSTEATKPETKPSANQNSKLAEYTKLSSVVDISKLSLQVVEDNANKRIITLQDQNGHVKYKSIFVKRTNMLKVINTKGGQVFYSSIK</sequence>
<accession>A0A511ZBE2</accession>
<dbReference type="OrthoDB" id="2168541at2"/>
<dbReference type="Proteomes" id="UP000321901">
    <property type="component" value="Unassembled WGS sequence"/>
</dbReference>
<keyword evidence="1" id="KW-0732">Signal</keyword>
<dbReference type="RefSeq" id="WP_147059896.1">
    <property type="nucleotide sequence ID" value="NZ_BJYL01000046.1"/>
</dbReference>
<evidence type="ECO:0000313" key="2">
    <source>
        <dbReference type="EMBL" id="GEN84754.1"/>
    </source>
</evidence>
<feature type="chain" id="PRO_5039543175" description="PepSY domain-containing protein" evidence="1">
    <location>
        <begin position="22"/>
        <end position="217"/>
    </location>
</feature>
<dbReference type="AlphaFoldDB" id="A0A511ZBE2"/>
<gene>
    <name evidence="2" type="ORF">SLU01_30660</name>
</gene>
<evidence type="ECO:0008006" key="4">
    <source>
        <dbReference type="Google" id="ProtNLM"/>
    </source>
</evidence>
<evidence type="ECO:0000313" key="3">
    <source>
        <dbReference type="Proteomes" id="UP000321901"/>
    </source>
</evidence>